<dbReference type="CDD" id="cd14014">
    <property type="entry name" value="STKc_PknB_like"/>
    <property type="match status" value="1"/>
</dbReference>
<dbReference type="GO" id="GO:0016301">
    <property type="term" value="F:kinase activity"/>
    <property type="evidence" value="ECO:0007669"/>
    <property type="project" value="UniProtKB-KW"/>
</dbReference>
<dbReference type="SMART" id="SM00220">
    <property type="entry name" value="S_TKc"/>
    <property type="match status" value="1"/>
</dbReference>
<gene>
    <name evidence="7" type="ORF">JWS13_24535</name>
</gene>
<dbReference type="SUPFAM" id="SSF56112">
    <property type="entry name" value="Protein kinase-like (PK-like)"/>
    <property type="match status" value="1"/>
</dbReference>
<dbReference type="Gene3D" id="1.10.510.10">
    <property type="entry name" value="Transferase(Phosphotransferase) domain 1"/>
    <property type="match status" value="1"/>
</dbReference>
<dbReference type="SMART" id="SM00421">
    <property type="entry name" value="HTH_LUXR"/>
    <property type="match status" value="1"/>
</dbReference>
<feature type="binding site" evidence="3">
    <location>
        <position position="55"/>
    </location>
    <ligand>
        <name>ATP</name>
        <dbReference type="ChEBI" id="CHEBI:30616"/>
    </ligand>
</feature>
<dbReference type="InterPro" id="IPR011009">
    <property type="entry name" value="Kinase-like_dom_sf"/>
</dbReference>
<dbReference type="Gene3D" id="3.30.200.20">
    <property type="entry name" value="Phosphorylase Kinase, domain 1"/>
    <property type="match status" value="1"/>
</dbReference>
<dbReference type="InterPro" id="IPR000792">
    <property type="entry name" value="Tscrpt_reg_LuxR_C"/>
</dbReference>
<dbReference type="InterPro" id="IPR000719">
    <property type="entry name" value="Prot_kinase_dom"/>
</dbReference>
<dbReference type="PROSITE" id="PS00107">
    <property type="entry name" value="PROTEIN_KINASE_ATP"/>
    <property type="match status" value="1"/>
</dbReference>
<feature type="domain" description="HTH luxR-type" evidence="6">
    <location>
        <begin position="1036"/>
        <end position="1101"/>
    </location>
</feature>
<evidence type="ECO:0000313" key="7">
    <source>
        <dbReference type="EMBL" id="QSE91574.1"/>
    </source>
</evidence>
<dbReference type="PROSITE" id="PS00108">
    <property type="entry name" value="PROTEIN_KINASE_ST"/>
    <property type="match status" value="1"/>
</dbReference>
<accession>A0A974W5D2</accession>
<dbReference type="RefSeq" id="WP_206007997.1">
    <property type="nucleotide sequence ID" value="NZ_CP070619.1"/>
</dbReference>
<dbReference type="InterPro" id="IPR011990">
    <property type="entry name" value="TPR-like_helical_dom_sf"/>
</dbReference>
<dbReference type="PRINTS" id="PR00038">
    <property type="entry name" value="HTHLUXR"/>
</dbReference>
<keyword evidence="8" id="KW-1185">Reference proteome</keyword>
<dbReference type="InterPro" id="IPR036388">
    <property type="entry name" value="WH-like_DNA-bd_sf"/>
</dbReference>
<dbReference type="CDD" id="cd06170">
    <property type="entry name" value="LuxR_C_like"/>
    <property type="match status" value="1"/>
</dbReference>
<dbReference type="PANTHER" id="PTHR47691">
    <property type="entry name" value="REGULATOR-RELATED"/>
    <property type="match status" value="1"/>
</dbReference>
<dbReference type="Gene3D" id="3.40.50.300">
    <property type="entry name" value="P-loop containing nucleotide triphosphate hydrolases"/>
    <property type="match status" value="1"/>
</dbReference>
<name>A0A974W5D2_9NOCA</name>
<evidence type="ECO:0000256" key="4">
    <source>
        <dbReference type="SAM" id="MobiDB-lite"/>
    </source>
</evidence>
<protein>
    <submittedName>
        <fullName evidence="7">Protein kinase</fullName>
    </submittedName>
</protein>
<evidence type="ECO:0000313" key="8">
    <source>
        <dbReference type="Proteomes" id="UP000662986"/>
    </source>
</evidence>
<evidence type="ECO:0000259" key="6">
    <source>
        <dbReference type="PROSITE" id="PS50043"/>
    </source>
</evidence>
<keyword evidence="1 3" id="KW-0547">Nucleotide-binding</keyword>
<dbReference type="InterPro" id="IPR027417">
    <property type="entry name" value="P-loop_NTPase"/>
</dbReference>
<dbReference type="Pfam" id="PF00196">
    <property type="entry name" value="GerE"/>
    <property type="match status" value="1"/>
</dbReference>
<feature type="compositionally biased region" description="Low complexity" evidence="4">
    <location>
        <begin position="311"/>
        <end position="326"/>
    </location>
</feature>
<sequence length="1106" mass="119028">MVEEDPLETQRGVSHTVTAELGAAGFEDAHELGRGGFGVVYRCAQSALDRTVAVKVLTADLDEENQARFFREQRVMGRLTGHPNIVGVLHVGTTDSGHPYIVMQYHAQDSLDARIRRIGPVGLGEALRLGVKMAGTLETAHRLGILHRDVKPANILLTDYGEPALADFGIAHVAGGFKTATGTVTGSPAFTAPEVLRGEPASPASDVYSLAATLFCAVTAHVAFERHGDEQVMAQFLRITTRPIPDLRDYGIPEDVCAVVERAMSVDPHERPATAAEFGNELRQAQQRNGFPVDEMTLHPETGAARHKEGPVSAPSPISSPASGRPLPRAGHGAPGSKGTLPLELTSFVGRRSELTATKRLLTESRLVTLTGVGGVGKTRLGLRVAADVRRGFADGVWLVELGNLRDGALLADVVAAVLGVRDQSARTVQDLLVDFLATRRLLLVLDNCEQVVDAAALLAETLLRACPDLRLLATSREPLGIGGEAVLRVTPLAVPDPDRRPSLSGLPRYDAVTLFAQRAAASVPGFELSEGNQAAVTGICHRLDGLPLPIELAAARLRAMSVEQILQRLTDRYTLLTLGNRAAPTRQQTLRLCVDWSHDLCTPLEQQVWARLSVFAGSFELDAAEGICSEGLGPGELLDAVASLVDKSILIREEQGTVVRFRLLETLRDYGRERSTQTGEHHSLRRWHRDWYQQLVLDAEAEWISSRQLEWIARLAREQPNLREAMEHCLSDSDDAGQEAGLRIAAALFPFWLSRGVLSEGRRWLDGLLARRPGQPTAVRVEALFADSVLAEVQGDLPAGTALVEQARALAEQIDDPLTGALIAHAAGALSVFSGDLRHACSHLEGALEEFRIRGDLLRQVGVLETLGLAYGLHEETPRAIACYEEVLAITEAHGESVYQSYSLWSLGVAVFRQGDLGRATALLEQSLRLTRVVDNPVNAATCIEALAWIAGNEHNAHRAAVLMGSAADLGRAVGSAAVGFPNLLVHHENCERVARGALGERAFEAAYMKGTALGFDNAIAFALGEQPPNAAAPGAGTSTILTKRERQVSDLVAEGLTNRAIAAKLLISQRTAQGHVENILTKLGFTSRAQIAAWVVEQTHGRHS</sequence>
<keyword evidence="7" id="KW-0418">Kinase</keyword>
<organism evidence="7 8">
    <name type="scientific">Rhodococcus pseudokoreensis</name>
    <dbReference type="NCBI Taxonomy" id="2811421"/>
    <lineage>
        <taxon>Bacteria</taxon>
        <taxon>Bacillati</taxon>
        <taxon>Actinomycetota</taxon>
        <taxon>Actinomycetes</taxon>
        <taxon>Mycobacteriales</taxon>
        <taxon>Nocardiaceae</taxon>
        <taxon>Rhodococcus</taxon>
    </lineage>
</organism>
<dbReference type="InterPro" id="IPR058852">
    <property type="entry name" value="HTH_77"/>
</dbReference>
<proteinExistence type="predicted"/>
<dbReference type="SUPFAM" id="SSF52540">
    <property type="entry name" value="P-loop containing nucleoside triphosphate hydrolases"/>
    <property type="match status" value="1"/>
</dbReference>
<evidence type="ECO:0000256" key="3">
    <source>
        <dbReference type="PROSITE-ProRule" id="PRU10141"/>
    </source>
</evidence>
<dbReference type="InterPro" id="IPR016032">
    <property type="entry name" value="Sig_transdc_resp-reg_C-effctor"/>
</dbReference>
<dbReference type="Pfam" id="PF00069">
    <property type="entry name" value="Pkinase"/>
    <property type="match status" value="1"/>
</dbReference>
<keyword evidence="7" id="KW-0808">Transferase</keyword>
<evidence type="ECO:0000256" key="1">
    <source>
        <dbReference type="ARBA" id="ARBA00022741"/>
    </source>
</evidence>
<dbReference type="Gene3D" id="1.10.10.10">
    <property type="entry name" value="Winged helix-like DNA-binding domain superfamily/Winged helix DNA-binding domain"/>
    <property type="match status" value="1"/>
</dbReference>
<reference evidence="7 8" key="1">
    <citation type="journal article" date="2021" name="Microbiol. Resour. Announc.">
        <title>Complete Genome Sequences of Two Rhodococcus sp. Strains with Large and Linear Chromosomes, Isolated from Apple Rhizosphere.</title>
        <authorList>
            <person name="Benning S."/>
            <person name="Brugnone N."/>
            <person name="Siani R."/>
            <person name="Kublik S."/>
            <person name="Schloter M."/>
            <person name="Rad V."/>
        </authorList>
    </citation>
    <scope>NUCLEOTIDE SEQUENCE [LARGE SCALE GENOMIC DNA]</scope>
    <source>
        <strain evidence="7 8">R79</strain>
    </source>
</reference>
<dbReference type="Gene3D" id="1.25.40.10">
    <property type="entry name" value="Tetratricopeptide repeat domain"/>
    <property type="match status" value="1"/>
</dbReference>
<dbReference type="Pfam" id="PF25872">
    <property type="entry name" value="HTH_77"/>
    <property type="match status" value="1"/>
</dbReference>
<feature type="region of interest" description="Disordered" evidence="4">
    <location>
        <begin position="303"/>
        <end position="342"/>
    </location>
</feature>
<dbReference type="PROSITE" id="PS50011">
    <property type="entry name" value="PROTEIN_KINASE_DOM"/>
    <property type="match status" value="1"/>
</dbReference>
<dbReference type="SUPFAM" id="SSF46894">
    <property type="entry name" value="C-terminal effector domain of the bipartite response regulators"/>
    <property type="match status" value="1"/>
</dbReference>
<evidence type="ECO:0000259" key="5">
    <source>
        <dbReference type="PROSITE" id="PS50011"/>
    </source>
</evidence>
<dbReference type="InterPro" id="IPR002182">
    <property type="entry name" value="NB-ARC"/>
</dbReference>
<dbReference type="Proteomes" id="UP000662986">
    <property type="component" value="Chromosome"/>
</dbReference>
<dbReference type="InterPro" id="IPR008271">
    <property type="entry name" value="Ser/Thr_kinase_AS"/>
</dbReference>
<dbReference type="SUPFAM" id="SSF48452">
    <property type="entry name" value="TPR-like"/>
    <property type="match status" value="1"/>
</dbReference>
<feature type="domain" description="Protein kinase" evidence="5">
    <location>
        <begin position="26"/>
        <end position="283"/>
    </location>
</feature>
<dbReference type="PANTHER" id="PTHR47691:SF3">
    <property type="entry name" value="HTH-TYPE TRANSCRIPTIONAL REGULATOR RV0890C-RELATED"/>
    <property type="match status" value="1"/>
</dbReference>
<evidence type="ECO:0000256" key="2">
    <source>
        <dbReference type="ARBA" id="ARBA00022840"/>
    </source>
</evidence>
<dbReference type="PROSITE" id="PS50043">
    <property type="entry name" value="HTH_LUXR_2"/>
    <property type="match status" value="1"/>
</dbReference>
<reference evidence="7 8" key="2">
    <citation type="journal article" date="2022" name="Arch. Microbiol.">
        <title>Rhodococcus pseudokoreensis sp. nov. isolated from the rhizosphere of young M26 apple rootstocks.</title>
        <authorList>
            <person name="Kampfer P."/>
            <person name="Glaeser S.P."/>
            <person name="Blom J."/>
            <person name="Wolf J."/>
            <person name="Benning S."/>
            <person name="Schloter M."/>
            <person name="Neumann-Schaal M."/>
        </authorList>
    </citation>
    <scope>NUCLEOTIDE SEQUENCE [LARGE SCALE GENOMIC DNA]</scope>
    <source>
        <strain evidence="7 8">R79</strain>
    </source>
</reference>
<keyword evidence="2 3" id="KW-0067">ATP-binding</keyword>
<dbReference type="InterPro" id="IPR017441">
    <property type="entry name" value="Protein_kinase_ATP_BS"/>
</dbReference>
<dbReference type="PRINTS" id="PR00364">
    <property type="entry name" value="DISEASERSIST"/>
</dbReference>
<dbReference type="EMBL" id="CP070619">
    <property type="protein sequence ID" value="QSE91574.1"/>
    <property type="molecule type" value="Genomic_DNA"/>
</dbReference>
<dbReference type="Pfam" id="PF00931">
    <property type="entry name" value="NB-ARC"/>
    <property type="match status" value="1"/>
</dbReference>